<dbReference type="EMBL" id="JABBWD010000013">
    <property type="protein sequence ID" value="KAG1779095.1"/>
    <property type="molecule type" value="Genomic_DNA"/>
</dbReference>
<evidence type="ECO:0000313" key="2">
    <source>
        <dbReference type="EMBL" id="KAG1779095.1"/>
    </source>
</evidence>
<feature type="compositionally biased region" description="Low complexity" evidence="1">
    <location>
        <begin position="11"/>
        <end position="26"/>
    </location>
</feature>
<keyword evidence="3" id="KW-1185">Reference proteome</keyword>
<accession>A0A9P6ZYH0</accession>
<feature type="region of interest" description="Disordered" evidence="1">
    <location>
        <begin position="1"/>
        <end position="26"/>
    </location>
</feature>
<dbReference type="AlphaFoldDB" id="A0A9P6ZYH0"/>
<name>A0A9P6ZYH0_9AGAM</name>
<organism evidence="2 3">
    <name type="scientific">Suillus placidus</name>
    <dbReference type="NCBI Taxonomy" id="48579"/>
    <lineage>
        <taxon>Eukaryota</taxon>
        <taxon>Fungi</taxon>
        <taxon>Dikarya</taxon>
        <taxon>Basidiomycota</taxon>
        <taxon>Agaricomycotina</taxon>
        <taxon>Agaricomycetes</taxon>
        <taxon>Agaricomycetidae</taxon>
        <taxon>Boletales</taxon>
        <taxon>Suillineae</taxon>
        <taxon>Suillaceae</taxon>
        <taxon>Suillus</taxon>
    </lineage>
</organism>
<proteinExistence type="predicted"/>
<comment type="caution">
    <text evidence="2">The sequence shown here is derived from an EMBL/GenBank/DDBJ whole genome shotgun (WGS) entry which is preliminary data.</text>
</comment>
<dbReference type="OrthoDB" id="2691396at2759"/>
<evidence type="ECO:0000256" key="1">
    <source>
        <dbReference type="SAM" id="MobiDB-lite"/>
    </source>
</evidence>
<gene>
    <name evidence="2" type="ORF">EV702DRAFT_1044051</name>
</gene>
<sequence length="220" mass="22647">MPPRRKNASQVAPRAAPAPITAAPAPITATPAPITAAAVPAISTAAPVAATPSTATPAVAPIAAAVNAAMLQNPARRHQLPVRFRDNGSSPAADEGESFHLENISGDEEDEVANPPALTVTPAAGPSPLQTAMNTARTDPLATGGRAKPPRSSADVHFFFRQDPVTQSRICIACEGRASPLAHPCFIAFEDIFGRWLDDGDLASTAQGSGLHVGLTRYSP</sequence>
<evidence type="ECO:0000313" key="3">
    <source>
        <dbReference type="Proteomes" id="UP000714275"/>
    </source>
</evidence>
<feature type="region of interest" description="Disordered" evidence="1">
    <location>
        <begin position="109"/>
        <end position="133"/>
    </location>
</feature>
<reference evidence="2" key="1">
    <citation type="journal article" date="2020" name="New Phytol.">
        <title>Comparative genomics reveals dynamic genome evolution in host specialist ectomycorrhizal fungi.</title>
        <authorList>
            <person name="Lofgren L.A."/>
            <person name="Nguyen N.H."/>
            <person name="Vilgalys R."/>
            <person name="Ruytinx J."/>
            <person name="Liao H.L."/>
            <person name="Branco S."/>
            <person name="Kuo A."/>
            <person name="LaButti K."/>
            <person name="Lipzen A."/>
            <person name="Andreopoulos W."/>
            <person name="Pangilinan J."/>
            <person name="Riley R."/>
            <person name="Hundley H."/>
            <person name="Na H."/>
            <person name="Barry K."/>
            <person name="Grigoriev I.V."/>
            <person name="Stajich J.E."/>
            <person name="Kennedy P.G."/>
        </authorList>
    </citation>
    <scope>NUCLEOTIDE SEQUENCE</scope>
    <source>
        <strain evidence="2">DOB743</strain>
    </source>
</reference>
<protein>
    <submittedName>
        <fullName evidence="2">Uncharacterized protein</fullName>
    </submittedName>
</protein>
<dbReference type="Proteomes" id="UP000714275">
    <property type="component" value="Unassembled WGS sequence"/>
</dbReference>